<keyword evidence="3" id="KW-0813">Transport</keyword>
<dbReference type="PANTHER" id="PTHR23501">
    <property type="entry name" value="MAJOR FACILITATOR SUPERFAMILY"/>
    <property type="match status" value="1"/>
</dbReference>
<feature type="transmembrane region" description="Helical" evidence="8">
    <location>
        <begin position="200"/>
        <end position="219"/>
    </location>
</feature>
<name>A0AA39U2E6_9PEZI</name>
<dbReference type="Pfam" id="PF07690">
    <property type="entry name" value="MFS_1"/>
    <property type="match status" value="2"/>
</dbReference>
<dbReference type="AlphaFoldDB" id="A0AA39U2E6"/>
<dbReference type="InterPro" id="IPR011701">
    <property type="entry name" value="MFS"/>
</dbReference>
<evidence type="ECO:0000259" key="9">
    <source>
        <dbReference type="PROSITE" id="PS50850"/>
    </source>
</evidence>
<feature type="transmembrane region" description="Helical" evidence="8">
    <location>
        <begin position="518"/>
        <end position="535"/>
    </location>
</feature>
<dbReference type="PROSITE" id="PS50850">
    <property type="entry name" value="MFS"/>
    <property type="match status" value="1"/>
</dbReference>
<accession>A0AA39U2E6</accession>
<feature type="transmembrane region" description="Helical" evidence="8">
    <location>
        <begin position="270"/>
        <end position="291"/>
    </location>
</feature>
<reference evidence="10" key="1">
    <citation type="submission" date="2023-06" db="EMBL/GenBank/DDBJ databases">
        <title>Genome-scale phylogeny and comparative genomics of the fungal order Sordariales.</title>
        <authorList>
            <consortium name="Lawrence Berkeley National Laboratory"/>
            <person name="Hensen N."/>
            <person name="Bonometti L."/>
            <person name="Westerberg I."/>
            <person name="Brannstrom I.O."/>
            <person name="Guillou S."/>
            <person name="Cros-Aarteil S."/>
            <person name="Calhoun S."/>
            <person name="Haridas S."/>
            <person name="Kuo A."/>
            <person name="Mondo S."/>
            <person name="Pangilinan J."/>
            <person name="Riley R."/>
            <person name="LaButti K."/>
            <person name="Andreopoulos B."/>
            <person name="Lipzen A."/>
            <person name="Chen C."/>
            <person name="Yanf M."/>
            <person name="Daum C."/>
            <person name="Ng V."/>
            <person name="Clum A."/>
            <person name="Steindorff A."/>
            <person name="Ohm R."/>
            <person name="Martin F."/>
            <person name="Silar P."/>
            <person name="Natvig D."/>
            <person name="Lalanne C."/>
            <person name="Gautier V."/>
            <person name="Ament-velasquez S.L."/>
            <person name="Kruys A."/>
            <person name="Hutchinson M.I."/>
            <person name="Powell A.J."/>
            <person name="Barry K."/>
            <person name="Miller A.N."/>
            <person name="Grigoriev I.V."/>
            <person name="Debuchy R."/>
            <person name="Gladieux P."/>
            <person name="Thoren M.H."/>
            <person name="Johannesson H."/>
        </authorList>
    </citation>
    <scope>NUCLEOTIDE SEQUENCE</scope>
    <source>
        <strain evidence="10">SMH3391-2</strain>
    </source>
</reference>
<feature type="compositionally biased region" description="Basic and acidic residues" evidence="7">
    <location>
        <begin position="20"/>
        <end position="34"/>
    </location>
</feature>
<feature type="transmembrane region" description="Helical" evidence="8">
    <location>
        <begin position="136"/>
        <end position="161"/>
    </location>
</feature>
<evidence type="ECO:0000313" key="11">
    <source>
        <dbReference type="Proteomes" id="UP001174934"/>
    </source>
</evidence>
<keyword evidence="11" id="KW-1185">Reference proteome</keyword>
<dbReference type="PANTHER" id="PTHR23501:SF12">
    <property type="entry name" value="MAJOR FACILITATOR SUPERFAMILY (MFS) PROFILE DOMAIN-CONTAINING PROTEIN-RELATED"/>
    <property type="match status" value="1"/>
</dbReference>
<dbReference type="Gene3D" id="1.20.1250.20">
    <property type="entry name" value="MFS general substrate transporter like domains"/>
    <property type="match status" value="2"/>
</dbReference>
<keyword evidence="6 8" id="KW-0472">Membrane</keyword>
<feature type="domain" description="Major facilitator superfamily (MFS) profile" evidence="9">
    <location>
        <begin position="46"/>
        <end position="540"/>
    </location>
</feature>
<feature type="transmembrane region" description="Helical" evidence="8">
    <location>
        <begin position="240"/>
        <end position="264"/>
    </location>
</feature>
<feature type="transmembrane region" description="Helical" evidence="8">
    <location>
        <begin position="377"/>
        <end position="398"/>
    </location>
</feature>
<gene>
    <name evidence="10" type="ORF">B0T17DRAFT_621594</name>
</gene>
<feature type="transmembrane region" description="Helical" evidence="8">
    <location>
        <begin position="404"/>
        <end position="425"/>
    </location>
</feature>
<dbReference type="EMBL" id="JAULSR010000013">
    <property type="protein sequence ID" value="KAK0609540.1"/>
    <property type="molecule type" value="Genomic_DNA"/>
</dbReference>
<organism evidence="10 11">
    <name type="scientific">Bombardia bombarda</name>
    <dbReference type="NCBI Taxonomy" id="252184"/>
    <lineage>
        <taxon>Eukaryota</taxon>
        <taxon>Fungi</taxon>
        <taxon>Dikarya</taxon>
        <taxon>Ascomycota</taxon>
        <taxon>Pezizomycotina</taxon>
        <taxon>Sordariomycetes</taxon>
        <taxon>Sordariomycetidae</taxon>
        <taxon>Sordariales</taxon>
        <taxon>Lasiosphaeriaceae</taxon>
        <taxon>Bombardia</taxon>
    </lineage>
</organism>
<feature type="transmembrane region" description="Helical" evidence="8">
    <location>
        <begin position="345"/>
        <end position="365"/>
    </location>
</feature>
<dbReference type="InterPro" id="IPR020846">
    <property type="entry name" value="MFS_dom"/>
</dbReference>
<feature type="transmembrane region" description="Helical" evidence="8">
    <location>
        <begin position="437"/>
        <end position="458"/>
    </location>
</feature>
<evidence type="ECO:0000256" key="2">
    <source>
        <dbReference type="ARBA" id="ARBA00007520"/>
    </source>
</evidence>
<dbReference type="GO" id="GO:0022857">
    <property type="term" value="F:transmembrane transporter activity"/>
    <property type="evidence" value="ECO:0007669"/>
    <property type="project" value="InterPro"/>
</dbReference>
<evidence type="ECO:0000256" key="6">
    <source>
        <dbReference type="ARBA" id="ARBA00023136"/>
    </source>
</evidence>
<dbReference type="SUPFAM" id="SSF103473">
    <property type="entry name" value="MFS general substrate transporter"/>
    <property type="match status" value="2"/>
</dbReference>
<feature type="transmembrane region" description="Helical" evidence="8">
    <location>
        <begin position="81"/>
        <end position="99"/>
    </location>
</feature>
<protein>
    <submittedName>
        <fullName evidence="10">MFS drug efflux transporter</fullName>
    </submittedName>
</protein>
<dbReference type="GO" id="GO:0005886">
    <property type="term" value="C:plasma membrane"/>
    <property type="evidence" value="ECO:0007669"/>
    <property type="project" value="TreeGrafter"/>
</dbReference>
<sequence length="542" mass="57391">MDAAPSQDGAPPETSAKSSIKTEAHETPAEVKKGPRDVGTISWILVVASILSASFLFSLDNTIVADVQPAVVRDFSSVDKLSWLPVAFLMGAASTNLLWGQCYGYFDAKFMFMLCVLIFEIGSAVCGSAPNMNALIVGRAICGIGGAGMYTGAMVLISVLTTEQERPIYLGCAGLAWGLGTILGPILGGAFTESSATWRWSFYINLVVGGLCAPVYLFLLPSSKPHVDVKFWRALGSIDYLGGVFICGLFTAGFIAISFGGTIWPWNAGASIALFVVAGILTILFFTQQAFSIATSPDKRLFPIAFLRSPILVMLFVATACVSSAVFVPVYFIPLYYQFVRGDKALKAGINLLPFIAFNVAFAIANGAAMSKKPCYMPWYVFGGALCVVGSALMFTVDELTSDARIWGCSILIGAGSGAIIQLGFTVAQHKVEKRLVPVAVGFCTLAQLAGPAVSLAISNAVFLNKAADGIQNIAPELSRETVLGLVSVASGGGALPFTEAQKVEVIHIIVEAMSRCYIISLTAGAVTLAMSFFMKPEMLKH</sequence>
<evidence type="ECO:0000256" key="7">
    <source>
        <dbReference type="SAM" id="MobiDB-lite"/>
    </source>
</evidence>
<comment type="similarity">
    <text evidence="2">Belongs to the major facilitator superfamily. TCR/Tet family.</text>
</comment>
<evidence type="ECO:0000256" key="3">
    <source>
        <dbReference type="ARBA" id="ARBA00022448"/>
    </source>
</evidence>
<evidence type="ECO:0000256" key="5">
    <source>
        <dbReference type="ARBA" id="ARBA00022989"/>
    </source>
</evidence>
<feature type="region of interest" description="Disordered" evidence="7">
    <location>
        <begin position="1"/>
        <end position="34"/>
    </location>
</feature>
<feature type="transmembrane region" description="Helical" evidence="8">
    <location>
        <begin position="111"/>
        <end position="130"/>
    </location>
</feature>
<dbReference type="CDD" id="cd17502">
    <property type="entry name" value="MFS_Azr1_MDR_like"/>
    <property type="match status" value="1"/>
</dbReference>
<evidence type="ECO:0000256" key="1">
    <source>
        <dbReference type="ARBA" id="ARBA00004141"/>
    </source>
</evidence>
<comment type="subcellular location">
    <subcellularLocation>
        <location evidence="1">Membrane</location>
        <topology evidence="1">Multi-pass membrane protein</topology>
    </subcellularLocation>
</comment>
<feature type="transmembrane region" description="Helical" evidence="8">
    <location>
        <begin position="41"/>
        <end position="59"/>
    </location>
</feature>
<dbReference type="Proteomes" id="UP001174934">
    <property type="component" value="Unassembled WGS sequence"/>
</dbReference>
<keyword evidence="5 8" id="KW-1133">Transmembrane helix</keyword>
<feature type="transmembrane region" description="Helical" evidence="8">
    <location>
        <begin position="311"/>
        <end position="333"/>
    </location>
</feature>
<keyword evidence="4 8" id="KW-0812">Transmembrane</keyword>
<evidence type="ECO:0000256" key="8">
    <source>
        <dbReference type="SAM" id="Phobius"/>
    </source>
</evidence>
<feature type="transmembrane region" description="Helical" evidence="8">
    <location>
        <begin position="168"/>
        <end position="188"/>
    </location>
</feature>
<evidence type="ECO:0000256" key="4">
    <source>
        <dbReference type="ARBA" id="ARBA00022692"/>
    </source>
</evidence>
<proteinExistence type="inferred from homology"/>
<dbReference type="InterPro" id="IPR036259">
    <property type="entry name" value="MFS_trans_sf"/>
</dbReference>
<evidence type="ECO:0000313" key="10">
    <source>
        <dbReference type="EMBL" id="KAK0609540.1"/>
    </source>
</evidence>
<dbReference type="FunFam" id="1.20.1250.20:FF:000429">
    <property type="entry name" value="MFS drug efflux transporter, putative"/>
    <property type="match status" value="1"/>
</dbReference>
<comment type="caution">
    <text evidence="10">The sequence shown here is derived from an EMBL/GenBank/DDBJ whole genome shotgun (WGS) entry which is preliminary data.</text>
</comment>